<feature type="compositionally biased region" description="Basic and acidic residues" evidence="1">
    <location>
        <begin position="325"/>
        <end position="349"/>
    </location>
</feature>
<comment type="caution">
    <text evidence="2">The sequence shown here is derived from an EMBL/GenBank/DDBJ whole genome shotgun (WGS) entry which is preliminary data.</text>
</comment>
<reference evidence="2" key="2">
    <citation type="submission" date="2022-01" db="EMBL/GenBank/DDBJ databases">
        <authorList>
            <person name="Yamashiro T."/>
            <person name="Shiraishi A."/>
            <person name="Satake H."/>
            <person name="Nakayama K."/>
        </authorList>
    </citation>
    <scope>NUCLEOTIDE SEQUENCE</scope>
</reference>
<proteinExistence type="predicted"/>
<feature type="compositionally biased region" description="Basic and acidic residues" evidence="1">
    <location>
        <begin position="276"/>
        <end position="291"/>
    </location>
</feature>
<evidence type="ECO:0000256" key="1">
    <source>
        <dbReference type="SAM" id="MobiDB-lite"/>
    </source>
</evidence>
<feature type="compositionally biased region" description="Acidic residues" evidence="1">
    <location>
        <begin position="313"/>
        <end position="324"/>
    </location>
</feature>
<reference evidence="2" key="1">
    <citation type="journal article" date="2022" name="Int. J. Mol. Sci.">
        <title>Draft Genome of Tanacetum Coccineum: Genomic Comparison of Closely Related Tanacetum-Family Plants.</title>
        <authorList>
            <person name="Yamashiro T."/>
            <person name="Shiraishi A."/>
            <person name="Nakayama K."/>
            <person name="Satake H."/>
        </authorList>
    </citation>
    <scope>NUCLEOTIDE SEQUENCE</scope>
</reference>
<sequence>MLKVGYDNGNEIDMYVEHFDYDIMEMVEFDENEEENENIIDSSDDNYSSDDCQEIKNVNSKIEGDDSVVIKNISTQETFLNKLCSSRILFRGNGECRMPDITKTPEVDPGGNQIDSVYKVRMGVVYLAFYHNISLDKMEPMVGMKNDLRNVLVFCGRNVVEGIRGLLDAVNDWLPEAEHKKYTRHLRRQNHTKYTEEVRDTQRETKLEVRKGDESYGVNLLNKGWWKFCRGDGSGGSASGIGGSGGIGDGSGGRGGGTSSMGGGRGRRGGGMASRGGERGSRGGGSRRGDRMAGSSSSGAKTITSIRLLTAEETSDTTEVSEDAQIDKRNASALVDKGKAPTTVEDKPAPKRKRGRPPSHVDGIRIYHKNRGRSERIANMKLKKLFQFEKYRTGSTPDKAFDVDD</sequence>
<dbReference type="EMBL" id="BQNB010016242">
    <property type="protein sequence ID" value="GJT49484.1"/>
    <property type="molecule type" value="Genomic_DNA"/>
</dbReference>
<accession>A0ABQ5EEZ5</accession>
<evidence type="ECO:0000313" key="2">
    <source>
        <dbReference type="EMBL" id="GJT49484.1"/>
    </source>
</evidence>
<dbReference type="Proteomes" id="UP001151760">
    <property type="component" value="Unassembled WGS sequence"/>
</dbReference>
<name>A0ABQ5EEZ5_9ASTR</name>
<keyword evidence="3" id="KW-1185">Reference proteome</keyword>
<organism evidence="2 3">
    <name type="scientific">Tanacetum coccineum</name>
    <dbReference type="NCBI Taxonomy" id="301880"/>
    <lineage>
        <taxon>Eukaryota</taxon>
        <taxon>Viridiplantae</taxon>
        <taxon>Streptophyta</taxon>
        <taxon>Embryophyta</taxon>
        <taxon>Tracheophyta</taxon>
        <taxon>Spermatophyta</taxon>
        <taxon>Magnoliopsida</taxon>
        <taxon>eudicotyledons</taxon>
        <taxon>Gunneridae</taxon>
        <taxon>Pentapetalae</taxon>
        <taxon>asterids</taxon>
        <taxon>campanulids</taxon>
        <taxon>Asterales</taxon>
        <taxon>Asteraceae</taxon>
        <taxon>Asteroideae</taxon>
        <taxon>Anthemideae</taxon>
        <taxon>Anthemidinae</taxon>
        <taxon>Tanacetum</taxon>
    </lineage>
</organism>
<feature type="compositionally biased region" description="Gly residues" evidence="1">
    <location>
        <begin position="240"/>
        <end position="274"/>
    </location>
</feature>
<protein>
    <submittedName>
        <fullName evidence="2">Uncharacterized protein</fullName>
    </submittedName>
</protein>
<feature type="region of interest" description="Disordered" evidence="1">
    <location>
        <begin position="240"/>
        <end position="363"/>
    </location>
</feature>
<evidence type="ECO:0000313" key="3">
    <source>
        <dbReference type="Proteomes" id="UP001151760"/>
    </source>
</evidence>
<gene>
    <name evidence="2" type="ORF">Tco_0975641</name>
</gene>